<sequence>MMRESGYPEPFRLPKCVTAVKKRRDMVSISSGNKSENYFLKNLDLIENCDVGDMPLQIPLPGEEEVVSAGGYRGNRDYL</sequence>
<reference evidence="1" key="1">
    <citation type="submission" date="2021-06" db="EMBL/GenBank/DDBJ databases">
        <title>Parelaphostrongylus tenuis whole genome reference sequence.</title>
        <authorList>
            <person name="Garwood T.J."/>
            <person name="Larsen P.A."/>
            <person name="Fountain-Jones N.M."/>
            <person name="Garbe J.R."/>
            <person name="Macchietto M.G."/>
            <person name="Kania S.A."/>
            <person name="Gerhold R.W."/>
            <person name="Richards J.E."/>
            <person name="Wolf T.M."/>
        </authorList>
    </citation>
    <scope>NUCLEOTIDE SEQUENCE</scope>
    <source>
        <strain evidence="1">MNPRO001-30</strain>
        <tissue evidence="1">Meninges</tissue>
    </source>
</reference>
<gene>
    <name evidence="1" type="ORF">KIN20_023287</name>
</gene>
<proteinExistence type="predicted"/>
<evidence type="ECO:0000313" key="2">
    <source>
        <dbReference type="Proteomes" id="UP001196413"/>
    </source>
</evidence>
<comment type="caution">
    <text evidence="1">The sequence shown here is derived from an EMBL/GenBank/DDBJ whole genome shotgun (WGS) entry which is preliminary data.</text>
</comment>
<keyword evidence="2" id="KW-1185">Reference proteome</keyword>
<evidence type="ECO:0000313" key="1">
    <source>
        <dbReference type="EMBL" id="KAJ1363419.1"/>
    </source>
</evidence>
<name>A0AAD5NC37_PARTN</name>
<dbReference type="Proteomes" id="UP001196413">
    <property type="component" value="Unassembled WGS sequence"/>
</dbReference>
<accession>A0AAD5NC37</accession>
<organism evidence="1 2">
    <name type="scientific">Parelaphostrongylus tenuis</name>
    <name type="common">Meningeal worm</name>
    <dbReference type="NCBI Taxonomy" id="148309"/>
    <lineage>
        <taxon>Eukaryota</taxon>
        <taxon>Metazoa</taxon>
        <taxon>Ecdysozoa</taxon>
        <taxon>Nematoda</taxon>
        <taxon>Chromadorea</taxon>
        <taxon>Rhabditida</taxon>
        <taxon>Rhabditina</taxon>
        <taxon>Rhabditomorpha</taxon>
        <taxon>Strongyloidea</taxon>
        <taxon>Metastrongylidae</taxon>
        <taxon>Parelaphostrongylus</taxon>
    </lineage>
</organism>
<dbReference type="AlphaFoldDB" id="A0AAD5NC37"/>
<dbReference type="EMBL" id="JAHQIW010004707">
    <property type="protein sequence ID" value="KAJ1363419.1"/>
    <property type="molecule type" value="Genomic_DNA"/>
</dbReference>
<protein>
    <submittedName>
        <fullName evidence="1">Uncharacterized protein</fullName>
    </submittedName>
</protein>